<dbReference type="Gramene" id="TraesCAD_scaffold_040446_01G000200.1">
    <property type="protein sequence ID" value="TraesCAD_scaffold_040446_01G000200.1"/>
    <property type="gene ID" value="TraesCAD_scaffold_040446_01G000200"/>
</dbReference>
<dbReference type="EnsemblPlants" id="TraesCS2B02G108300.1">
    <property type="protein sequence ID" value="TraesCS2B02G108300.1.cds1"/>
    <property type="gene ID" value="TraesCS2B02G108300"/>
</dbReference>
<name>A0A3B6BZW7_WHEAT</name>
<keyword evidence="3" id="KW-1185">Reference proteome</keyword>
<dbReference type="OMA" id="WSTACSS"/>
<protein>
    <recommendedName>
        <fullName evidence="4">DUF1618 domain-containing protein</fullName>
    </recommendedName>
</protein>
<dbReference type="Gramene" id="TraesLAC2B03G00853140.1">
    <property type="protein sequence ID" value="TraesLAC2B03G00853140.1.CDS1"/>
    <property type="gene ID" value="TraesLAC2B03G00853140"/>
</dbReference>
<dbReference type="Gramene" id="TraesROB_scaffold_027583_01G000400.1">
    <property type="protein sequence ID" value="TraesROB_scaffold_027583_01G000400.1"/>
    <property type="gene ID" value="TraesROB_scaffold_027583_01G000400"/>
</dbReference>
<dbReference type="Gramene" id="TraesRN2B0100257400.1">
    <property type="protein sequence ID" value="TraesRN2B0100257400.1"/>
    <property type="gene ID" value="TraesRN2B0100257400"/>
</dbReference>
<dbReference type="Gramene" id="TraesCS2B02G108300.1">
    <property type="protein sequence ID" value="TraesCS2B02G108300.1.cds1"/>
    <property type="gene ID" value="TraesCS2B02G108300"/>
</dbReference>
<dbReference type="InterPro" id="IPR012871">
    <property type="entry name" value="DUF1668_ORYSA"/>
</dbReference>
<dbReference type="Gramene" id="TraesNOR2B03G00867720.1">
    <property type="protein sequence ID" value="TraesNOR2B03G00867720.1.CDS1"/>
    <property type="gene ID" value="TraesNOR2B03G00867720"/>
</dbReference>
<dbReference type="Gramene" id="TraesJAG2B03G00855940.1">
    <property type="protein sequence ID" value="TraesJAG2B03G00855940.1.CDS1"/>
    <property type="gene ID" value="TraesJAG2B03G00855940"/>
</dbReference>
<feature type="region of interest" description="Disordered" evidence="1">
    <location>
        <begin position="1"/>
        <end position="22"/>
    </location>
</feature>
<sequence>MAKRLRSPDRGDGGKKRPRHGRKHLYVVLDDRQNRYSVHKVDVEADGVGLADPPLLQLESLEAYGGVLVGALGSKILALWQPTADGQLTTHAVAYGTDTDRLDVGPPHPDALLTMRFVVAAGERLYALHEGGLHCLELVLDEALLSGPEDSEAAELQEHRWAWTRVSSPLRLPGCDGDIPEDDDDEPIEITSYALHPDGRTIFVSAHATRRGAYAGTFSLDTALGGDAEWTPRGEWLLPFQGQGHYDAGLDAWVGLHSPGYMCACDVPAPLAALRSGDAPRQPTWELVSTASLLYADPDPKASDSAAWLACMGAGQFCVVESMALAEQEDEHVLLRLATLRLERDLHGGLRASSRRTLACRVLKFDPLFSPRAFCM</sequence>
<dbReference type="Proteomes" id="UP000019116">
    <property type="component" value="Chromosome 2B"/>
</dbReference>
<dbReference type="Gramene" id="TraesWEE_scaffold_034515_01G000200.1">
    <property type="protein sequence ID" value="TraesWEE_scaffold_034515_01G000200.1"/>
    <property type="gene ID" value="TraesWEE_scaffold_034515_01G000200"/>
</dbReference>
<dbReference type="Gramene" id="TraesSTA2B03G00857180.1">
    <property type="protein sequence ID" value="TraesSTA2B03G00857180.1.CDS1"/>
    <property type="gene ID" value="TraesSTA2B03G00857180"/>
</dbReference>
<dbReference type="Gramene" id="TraesJUL2B03G00861220.1">
    <property type="protein sequence ID" value="TraesJUL2B03G00861220.1.CDS1"/>
    <property type="gene ID" value="TraesJUL2B03G00861220"/>
</dbReference>
<feature type="compositionally biased region" description="Basic and acidic residues" evidence="1">
    <location>
        <begin position="1"/>
        <end position="15"/>
    </location>
</feature>
<proteinExistence type="predicted"/>
<organism evidence="2">
    <name type="scientific">Triticum aestivum</name>
    <name type="common">Wheat</name>
    <dbReference type="NCBI Taxonomy" id="4565"/>
    <lineage>
        <taxon>Eukaryota</taxon>
        <taxon>Viridiplantae</taxon>
        <taxon>Streptophyta</taxon>
        <taxon>Embryophyta</taxon>
        <taxon>Tracheophyta</taxon>
        <taxon>Spermatophyta</taxon>
        <taxon>Magnoliopsida</taxon>
        <taxon>Liliopsida</taxon>
        <taxon>Poales</taxon>
        <taxon>Poaceae</taxon>
        <taxon>BOP clade</taxon>
        <taxon>Pooideae</taxon>
        <taxon>Triticodae</taxon>
        <taxon>Triticeae</taxon>
        <taxon>Triticinae</taxon>
        <taxon>Triticum</taxon>
    </lineage>
</organism>
<evidence type="ECO:0008006" key="4">
    <source>
        <dbReference type="Google" id="ProtNLM"/>
    </source>
</evidence>
<dbReference type="Gramene" id="TraesLDM2B03G00858040.1">
    <property type="protein sequence ID" value="TraesLDM2B03G00858040.1.CDS1"/>
    <property type="gene ID" value="TraesLDM2B03G00858040"/>
</dbReference>
<evidence type="ECO:0000313" key="3">
    <source>
        <dbReference type="Proteomes" id="UP000019116"/>
    </source>
</evidence>
<dbReference type="Gramene" id="TraesCS2B03G0255500.1">
    <property type="protein sequence ID" value="TraesCS2B03G0255500.1.CDS1"/>
    <property type="gene ID" value="TraesCS2B03G0255500"/>
</dbReference>
<dbReference type="AlphaFoldDB" id="A0A3B6BZW7"/>
<dbReference type="PANTHER" id="PTHR33085">
    <property type="entry name" value="OS12G0113100 PROTEIN-RELATED"/>
    <property type="match status" value="1"/>
</dbReference>
<reference evidence="2" key="1">
    <citation type="submission" date="2018-08" db="EMBL/GenBank/DDBJ databases">
        <authorList>
            <person name="Rossello M."/>
        </authorList>
    </citation>
    <scope>NUCLEOTIDE SEQUENCE [LARGE SCALE GENOMIC DNA]</scope>
    <source>
        <strain evidence="2">cv. Chinese Spring</strain>
    </source>
</reference>
<dbReference type="Pfam" id="PF07893">
    <property type="entry name" value="DUF1668"/>
    <property type="match status" value="1"/>
</dbReference>
<dbReference type="Gramene" id="TraesARI2B03G00867030.1">
    <property type="protein sequence ID" value="TraesARI2B03G00867030.1.CDS1"/>
    <property type="gene ID" value="TraesARI2B03G00867030"/>
</dbReference>
<dbReference type="Gramene" id="TraesCLE_scaffold_014302_01G000300.1">
    <property type="protein sequence ID" value="TraesCLE_scaffold_014302_01G000300.1"/>
    <property type="gene ID" value="TraesCLE_scaffold_014302_01G000300"/>
</dbReference>
<evidence type="ECO:0000313" key="2">
    <source>
        <dbReference type="EnsemblPlants" id="TraesCS2B02G108300.1.cds1"/>
    </source>
</evidence>
<dbReference type="OrthoDB" id="582849at2759"/>
<evidence type="ECO:0000256" key="1">
    <source>
        <dbReference type="SAM" id="MobiDB-lite"/>
    </source>
</evidence>
<accession>A0A3B6BZW7</accession>
<dbReference type="Gramene" id="TraesSYM2B03G00866970.1">
    <property type="protein sequence ID" value="TraesSYM2B03G00866970.1.CDS1"/>
    <property type="gene ID" value="TraesSYM2B03G00866970"/>
</dbReference>
<dbReference type="Gramene" id="TraesPARA_EIv1.0_0595920.1">
    <property type="protein sequence ID" value="TraesPARA_EIv1.0_0595920.1.CDS1"/>
    <property type="gene ID" value="TraesPARA_EIv1.0_0595920"/>
</dbReference>
<reference evidence="2" key="2">
    <citation type="submission" date="2018-10" db="UniProtKB">
        <authorList>
            <consortium name="EnsemblPlants"/>
        </authorList>
    </citation>
    <scope>IDENTIFICATION</scope>
</reference>
<dbReference type="PANTHER" id="PTHR33085:SF32">
    <property type="entry name" value="OS03G0236675 PROTEIN"/>
    <property type="match status" value="1"/>
</dbReference>